<organism evidence="3 4">
    <name type="scientific">Candidatus Curtissbacteria bacterium RIFCSPHIGHO2_12_FULL_38_9b</name>
    <dbReference type="NCBI Taxonomy" id="1797720"/>
    <lineage>
        <taxon>Bacteria</taxon>
        <taxon>Candidatus Curtissiibacteriota</taxon>
    </lineage>
</organism>
<proteinExistence type="predicted"/>
<name>A0A1F5GTS7_9BACT</name>
<protein>
    <recommendedName>
        <fullName evidence="2">Bacterial spore germination immunoglobulin-like domain-containing protein</fullName>
    </recommendedName>
</protein>
<evidence type="ECO:0000313" key="4">
    <source>
        <dbReference type="Proteomes" id="UP000176666"/>
    </source>
</evidence>
<keyword evidence="1" id="KW-1133">Transmembrane helix</keyword>
<gene>
    <name evidence="3" type="ORF">A3F02_01370</name>
</gene>
<dbReference type="Pfam" id="PF10648">
    <property type="entry name" value="Gmad2"/>
    <property type="match status" value="1"/>
</dbReference>
<feature type="domain" description="Bacterial spore germination immunoglobulin-like" evidence="2">
    <location>
        <begin position="72"/>
        <end position="150"/>
    </location>
</feature>
<dbReference type="InterPro" id="IPR018911">
    <property type="entry name" value="Gmad2_Ig-like_dom"/>
</dbReference>
<evidence type="ECO:0000256" key="1">
    <source>
        <dbReference type="SAM" id="Phobius"/>
    </source>
</evidence>
<accession>A0A1F5GTS7</accession>
<keyword evidence="1" id="KW-0812">Transmembrane</keyword>
<evidence type="ECO:0000259" key="2">
    <source>
        <dbReference type="Pfam" id="PF10648"/>
    </source>
</evidence>
<comment type="caution">
    <text evidence="3">The sequence shown here is derived from an EMBL/GenBank/DDBJ whole genome shotgun (WGS) entry which is preliminary data.</text>
</comment>
<evidence type="ECO:0000313" key="3">
    <source>
        <dbReference type="EMBL" id="OGD95283.1"/>
    </source>
</evidence>
<dbReference type="Proteomes" id="UP000176666">
    <property type="component" value="Unassembled WGS sequence"/>
</dbReference>
<sequence length="168" mass="18333">MKYNFIVGAAVLILILLGGVGIWKRYQNRSLDIPEPSPITTASEKFEVSPPPVPNELPAAGISDIEIKRNGITFFEPKHNSIITSPLKISGLANSLNGRLTIKVFDSNERLLGFTNITSCQNDYACPFEATVDFSKPKTATGIIQVNDFSSINSKNKSTSVDIEFLAN</sequence>
<feature type="transmembrane region" description="Helical" evidence="1">
    <location>
        <begin position="6"/>
        <end position="23"/>
    </location>
</feature>
<reference evidence="3 4" key="1">
    <citation type="journal article" date="2016" name="Nat. Commun.">
        <title>Thousands of microbial genomes shed light on interconnected biogeochemical processes in an aquifer system.</title>
        <authorList>
            <person name="Anantharaman K."/>
            <person name="Brown C.T."/>
            <person name="Hug L.A."/>
            <person name="Sharon I."/>
            <person name="Castelle C.J."/>
            <person name="Probst A.J."/>
            <person name="Thomas B.C."/>
            <person name="Singh A."/>
            <person name="Wilkins M.J."/>
            <person name="Karaoz U."/>
            <person name="Brodie E.L."/>
            <person name="Williams K.H."/>
            <person name="Hubbard S.S."/>
            <person name="Banfield J.F."/>
        </authorList>
    </citation>
    <scope>NUCLEOTIDE SEQUENCE [LARGE SCALE GENOMIC DNA]</scope>
</reference>
<keyword evidence="1" id="KW-0472">Membrane</keyword>
<dbReference type="AlphaFoldDB" id="A0A1F5GTS7"/>
<dbReference type="EMBL" id="MFBJ01000057">
    <property type="protein sequence ID" value="OGD95283.1"/>
    <property type="molecule type" value="Genomic_DNA"/>
</dbReference>